<dbReference type="EMBL" id="JBHMFC010000019">
    <property type="protein sequence ID" value="MFB9056332.1"/>
    <property type="molecule type" value="Genomic_DNA"/>
</dbReference>
<dbReference type="InterPro" id="IPR026444">
    <property type="entry name" value="Secre_tail"/>
</dbReference>
<dbReference type="InterPro" id="IPR005084">
    <property type="entry name" value="CBM6"/>
</dbReference>
<keyword evidence="7" id="KW-1185">Reference proteome</keyword>
<dbReference type="Pfam" id="PF05426">
    <property type="entry name" value="Alginate_lyase"/>
    <property type="match status" value="1"/>
</dbReference>
<keyword evidence="2" id="KW-0964">Secreted</keyword>
<protein>
    <submittedName>
        <fullName evidence="6">DNRLRE domain-containing protein</fullName>
    </submittedName>
</protein>
<organism evidence="6 7">
    <name type="scientific">Mariniflexile ostreae</name>
    <dbReference type="NCBI Taxonomy" id="1520892"/>
    <lineage>
        <taxon>Bacteria</taxon>
        <taxon>Pseudomonadati</taxon>
        <taxon>Bacteroidota</taxon>
        <taxon>Flavobacteriia</taxon>
        <taxon>Flavobacteriales</taxon>
        <taxon>Flavobacteriaceae</taxon>
        <taxon>Mariniflexile</taxon>
    </lineage>
</organism>
<dbReference type="InterPro" id="IPR055372">
    <property type="entry name" value="CBM96"/>
</dbReference>
<dbReference type="InterPro" id="IPR008397">
    <property type="entry name" value="Alginate_lyase_dom"/>
</dbReference>
<keyword evidence="4" id="KW-0456">Lyase</keyword>
<dbReference type="SMART" id="SM00606">
    <property type="entry name" value="CBD_IV"/>
    <property type="match status" value="1"/>
</dbReference>
<accession>A0ABV5FA75</accession>
<dbReference type="CDD" id="cd04080">
    <property type="entry name" value="CBM6_cellulase-like"/>
    <property type="match status" value="1"/>
</dbReference>
<dbReference type="InterPro" id="IPR008964">
    <property type="entry name" value="Invasin/intimin_cell_adhesion"/>
</dbReference>
<evidence type="ECO:0000256" key="3">
    <source>
        <dbReference type="ARBA" id="ARBA00022729"/>
    </source>
</evidence>
<evidence type="ECO:0000256" key="1">
    <source>
        <dbReference type="ARBA" id="ARBA00004613"/>
    </source>
</evidence>
<reference evidence="6 7" key="1">
    <citation type="submission" date="2024-09" db="EMBL/GenBank/DDBJ databases">
        <authorList>
            <person name="Sun Q."/>
            <person name="Mori K."/>
        </authorList>
    </citation>
    <scope>NUCLEOTIDE SEQUENCE [LARGE SCALE GENOMIC DNA]</scope>
    <source>
        <strain evidence="6 7">CECT 8622</strain>
    </source>
</reference>
<name>A0ABV5FA75_9FLAO</name>
<dbReference type="NCBIfam" id="NF033679">
    <property type="entry name" value="DNRLRE_dom"/>
    <property type="match status" value="1"/>
</dbReference>
<dbReference type="SUPFAM" id="SSF49785">
    <property type="entry name" value="Galactose-binding domain-like"/>
    <property type="match status" value="1"/>
</dbReference>
<sequence>MKIKATHISKIKCVMFKVDNTLVTPVLLAFLFFIIGSSMQAQFVHPGISHKTSDLDRIKYMVAAQVDPWYTSYQDMVLDSKSDFNYAVQGDLSFTELGRDNKVNYNAWNSDIRAAYYNAIRWYVEGDARHAEKAIEIFNSWVNLEAVTSNGTTALSGGIAHIMIEAAEIIKHTYNGWSSADRKKFEDMLVFPGYSNTAVPAEVSRTYGTFYWQAFQGDPIRHGNQGLSGWRTVMAMGIFLDNEIMYDRALRYIKGLPHRTDDLPYPAGPNTSNAITASNQYSDTYSITQGDTEEDYGYNEVMTHYIWENGQCQESSRDQQHTAFGIGLLTSMAEMAWNQGEDLYGFENDRLLLGLEYNMRYNVSALESYPDQTSPWEPTVASGEFIERMDRTGRWFSKAISPEGRGEFSGIRTVFEMPVAHYYGRGLKTENEVKWTTRARDKSIAISGYEQAGWTNDALGWGALTARRPIWCYGDPISGFEANGLPVYAMNVIDATPIEAENFDYDPIADGEGRTYHDLSADNSGGEYRTMDHVDIEAMPNGGYNVTSIESGEWLSYTVSVPETAVYGITIQYAALQAGGTIKISVAGEDKTTDVAVPFGAPYSTGGSDWKSYVVSDDIILNKGVQNLRLTFSGTSQAFKLDHFSLAQTGIVKEDQTIQFFTLPNKVIGHADFAPEAQASSGLDLSYTSSNTDVATLVDGKIHIVGAGTTIITASQNGNASFNAAPNVSQELTVVNAIADTVTLSVDADAYVNEGKSNDNYGTATSMVTKVAGRYIYLKFDLSTVPGPIVSAKLRMYQRTSFKDLRSVYDVADDSWTETGITWNNKPAYNHERAVITTNPSTWSEWDVSSYVAQEFNTDKVISFAVKDPVLSGIGVDFYSKEFDFGSVAPELVIECSSVPLSVSEVNASIETYPNPVQNDLHISLVSSSLDSDELRVGVYALTGQKIIEMKPTSQRVKLNLSELNSGIYVLKISDKSKHITKKIVKL</sequence>
<gene>
    <name evidence="6" type="ORF">ACFFU9_06195</name>
</gene>
<dbReference type="PROSITE" id="PS51175">
    <property type="entry name" value="CBM6"/>
    <property type="match status" value="1"/>
</dbReference>
<dbReference type="Pfam" id="PF03422">
    <property type="entry name" value="CBM_6"/>
    <property type="match status" value="1"/>
</dbReference>
<dbReference type="Gene3D" id="1.50.10.100">
    <property type="entry name" value="Chondroitin AC/alginate lyase"/>
    <property type="match status" value="1"/>
</dbReference>
<dbReference type="Gene3D" id="2.60.120.260">
    <property type="entry name" value="Galactose-binding domain-like"/>
    <property type="match status" value="1"/>
</dbReference>
<dbReference type="SUPFAM" id="SSF48230">
    <property type="entry name" value="Chondroitin AC/alginate lyase"/>
    <property type="match status" value="1"/>
</dbReference>
<dbReference type="Gene3D" id="2.60.40.1080">
    <property type="match status" value="1"/>
</dbReference>
<dbReference type="InterPro" id="IPR008979">
    <property type="entry name" value="Galactose-bd-like_sf"/>
</dbReference>
<feature type="domain" description="CBM6" evidence="5">
    <location>
        <begin position="514"/>
        <end position="647"/>
    </location>
</feature>
<dbReference type="NCBIfam" id="TIGR04183">
    <property type="entry name" value="Por_Secre_tail"/>
    <property type="match status" value="1"/>
</dbReference>
<evidence type="ECO:0000313" key="7">
    <source>
        <dbReference type="Proteomes" id="UP001589585"/>
    </source>
</evidence>
<dbReference type="Pfam" id="PF24517">
    <property type="entry name" value="CBM96"/>
    <property type="match status" value="1"/>
</dbReference>
<dbReference type="RefSeq" id="WP_379860530.1">
    <property type="nucleotide sequence ID" value="NZ_JBHMFC010000019.1"/>
</dbReference>
<dbReference type="InterPro" id="IPR008929">
    <property type="entry name" value="Chondroitin_lyas"/>
</dbReference>
<evidence type="ECO:0000256" key="4">
    <source>
        <dbReference type="ARBA" id="ARBA00023239"/>
    </source>
</evidence>
<dbReference type="SUPFAM" id="SSF49373">
    <property type="entry name" value="Invasin/intimin cell-adhesion fragments"/>
    <property type="match status" value="1"/>
</dbReference>
<evidence type="ECO:0000259" key="5">
    <source>
        <dbReference type="PROSITE" id="PS51175"/>
    </source>
</evidence>
<evidence type="ECO:0000313" key="6">
    <source>
        <dbReference type="EMBL" id="MFB9056332.1"/>
    </source>
</evidence>
<dbReference type="InterPro" id="IPR006584">
    <property type="entry name" value="Cellulose-bd_IV"/>
</dbReference>
<comment type="caution">
    <text evidence="6">The sequence shown here is derived from an EMBL/GenBank/DDBJ whole genome shotgun (WGS) entry which is preliminary data.</text>
</comment>
<comment type="subcellular location">
    <subcellularLocation>
        <location evidence="1">Secreted</location>
    </subcellularLocation>
</comment>
<dbReference type="Proteomes" id="UP001589585">
    <property type="component" value="Unassembled WGS sequence"/>
</dbReference>
<keyword evidence="3" id="KW-0732">Signal</keyword>
<evidence type="ECO:0000256" key="2">
    <source>
        <dbReference type="ARBA" id="ARBA00022525"/>
    </source>
</evidence>
<dbReference type="Pfam" id="PF18962">
    <property type="entry name" value="Por_Secre_tail"/>
    <property type="match status" value="1"/>
</dbReference>
<proteinExistence type="predicted"/>